<evidence type="ECO:0000313" key="4">
    <source>
        <dbReference type="EMBL" id="QDT08178.1"/>
    </source>
</evidence>
<feature type="domain" description="DUF1559" evidence="3">
    <location>
        <begin position="72"/>
        <end position="190"/>
    </location>
</feature>
<name>A0A517NM27_9BACT</name>
<keyword evidence="2" id="KW-1133">Transmembrane helix</keyword>
<dbReference type="EMBL" id="CP036526">
    <property type="protein sequence ID" value="QDT08178.1"/>
    <property type="molecule type" value="Genomic_DNA"/>
</dbReference>
<dbReference type="AlphaFoldDB" id="A0A517NM27"/>
<gene>
    <name evidence="4" type="ORF">K239x_01100</name>
</gene>
<dbReference type="Gene3D" id="3.30.700.10">
    <property type="entry name" value="Glycoprotein, Type 4 Pilin"/>
    <property type="match status" value="1"/>
</dbReference>
<keyword evidence="2" id="KW-0812">Transmembrane</keyword>
<evidence type="ECO:0000313" key="5">
    <source>
        <dbReference type="Proteomes" id="UP000319817"/>
    </source>
</evidence>
<evidence type="ECO:0000259" key="3">
    <source>
        <dbReference type="Pfam" id="PF07596"/>
    </source>
</evidence>
<organism evidence="4 5">
    <name type="scientific">Stieleria marina</name>
    <dbReference type="NCBI Taxonomy" id="1930275"/>
    <lineage>
        <taxon>Bacteria</taxon>
        <taxon>Pseudomonadati</taxon>
        <taxon>Planctomycetota</taxon>
        <taxon>Planctomycetia</taxon>
        <taxon>Pirellulales</taxon>
        <taxon>Pirellulaceae</taxon>
        <taxon>Stieleria</taxon>
    </lineage>
</organism>
<dbReference type="Proteomes" id="UP000319817">
    <property type="component" value="Chromosome"/>
</dbReference>
<dbReference type="InterPro" id="IPR012902">
    <property type="entry name" value="N_methyl_site"/>
</dbReference>
<evidence type="ECO:0000256" key="2">
    <source>
        <dbReference type="SAM" id="Phobius"/>
    </source>
</evidence>
<sequence>MLPGKLVSPATHNRKLKLKTAMPRISRAHNLSNDVEHSLPRLPKRVAFTLVELLVVIAIIGILVGLLLPAVQAARRMSCSNNLKQIGLAIHNYESTYKGFPASRVNIGDYEAGWQVMLLPFIEQLALFSTYDANRTWWDAKNLPATETTVPQFLCPSALSPRTMPSQAKPLQTVPTRADDSSNQSTASSTPASKCLGTKDPALVGRASFRWL</sequence>
<feature type="region of interest" description="Disordered" evidence="1">
    <location>
        <begin position="160"/>
        <end position="194"/>
    </location>
</feature>
<dbReference type="NCBIfam" id="TIGR02532">
    <property type="entry name" value="IV_pilin_GFxxxE"/>
    <property type="match status" value="1"/>
</dbReference>
<dbReference type="SUPFAM" id="SSF54523">
    <property type="entry name" value="Pili subunits"/>
    <property type="match status" value="1"/>
</dbReference>
<evidence type="ECO:0000256" key="1">
    <source>
        <dbReference type="SAM" id="MobiDB-lite"/>
    </source>
</evidence>
<dbReference type="InterPro" id="IPR011453">
    <property type="entry name" value="DUF1559"/>
</dbReference>
<feature type="transmembrane region" description="Helical" evidence="2">
    <location>
        <begin position="46"/>
        <end position="68"/>
    </location>
</feature>
<proteinExistence type="predicted"/>
<keyword evidence="5" id="KW-1185">Reference proteome</keyword>
<dbReference type="PANTHER" id="PTHR30093:SF2">
    <property type="entry name" value="TYPE II SECRETION SYSTEM PROTEIN H"/>
    <property type="match status" value="1"/>
</dbReference>
<accession>A0A517NM27</accession>
<dbReference type="InterPro" id="IPR045584">
    <property type="entry name" value="Pilin-like"/>
</dbReference>
<keyword evidence="2" id="KW-0472">Membrane</keyword>
<protein>
    <recommendedName>
        <fullName evidence="3">DUF1559 domain-containing protein</fullName>
    </recommendedName>
</protein>
<reference evidence="4 5" key="1">
    <citation type="submission" date="2019-02" db="EMBL/GenBank/DDBJ databases">
        <title>Deep-cultivation of Planctomycetes and their phenomic and genomic characterization uncovers novel biology.</title>
        <authorList>
            <person name="Wiegand S."/>
            <person name="Jogler M."/>
            <person name="Boedeker C."/>
            <person name="Pinto D."/>
            <person name="Vollmers J."/>
            <person name="Rivas-Marin E."/>
            <person name="Kohn T."/>
            <person name="Peeters S.H."/>
            <person name="Heuer A."/>
            <person name="Rast P."/>
            <person name="Oberbeckmann S."/>
            <person name="Bunk B."/>
            <person name="Jeske O."/>
            <person name="Meyerdierks A."/>
            <person name="Storesund J.E."/>
            <person name="Kallscheuer N."/>
            <person name="Luecker S."/>
            <person name="Lage O.M."/>
            <person name="Pohl T."/>
            <person name="Merkel B.J."/>
            <person name="Hornburger P."/>
            <person name="Mueller R.-W."/>
            <person name="Bruemmer F."/>
            <person name="Labrenz M."/>
            <person name="Spormann A.M."/>
            <person name="Op den Camp H."/>
            <person name="Overmann J."/>
            <person name="Amann R."/>
            <person name="Jetten M.S.M."/>
            <person name="Mascher T."/>
            <person name="Medema M.H."/>
            <person name="Devos D.P."/>
            <person name="Kaster A.-K."/>
            <person name="Ovreas L."/>
            <person name="Rohde M."/>
            <person name="Galperin M.Y."/>
            <person name="Jogler C."/>
        </authorList>
    </citation>
    <scope>NUCLEOTIDE SEQUENCE [LARGE SCALE GENOMIC DNA]</scope>
    <source>
        <strain evidence="4 5">K23_9</strain>
    </source>
</reference>
<feature type="compositionally biased region" description="Polar residues" evidence="1">
    <location>
        <begin position="163"/>
        <end position="192"/>
    </location>
</feature>
<dbReference type="Pfam" id="PF07596">
    <property type="entry name" value="SBP_bac_10"/>
    <property type="match status" value="1"/>
</dbReference>
<dbReference type="PANTHER" id="PTHR30093">
    <property type="entry name" value="GENERAL SECRETION PATHWAY PROTEIN G"/>
    <property type="match status" value="1"/>
</dbReference>